<dbReference type="UniPathway" id="UPA00659"/>
<comment type="subcellular location">
    <subcellularLocation>
        <location evidence="1">Peroxisome</location>
    </subcellularLocation>
</comment>
<reference evidence="12" key="1">
    <citation type="submission" date="2010-07" db="EMBL/GenBank/DDBJ databases">
        <title>The genome sequence of Gaeumannomyces graminis var. tritici strain R3-111a-1.</title>
        <authorList>
            <consortium name="The Broad Institute Genome Sequencing Platform"/>
            <person name="Ma L.-J."/>
            <person name="Dead R."/>
            <person name="Young S."/>
            <person name="Zeng Q."/>
            <person name="Koehrsen M."/>
            <person name="Alvarado L."/>
            <person name="Berlin A."/>
            <person name="Chapman S.B."/>
            <person name="Chen Z."/>
            <person name="Freedman E."/>
            <person name="Gellesch M."/>
            <person name="Goldberg J."/>
            <person name="Griggs A."/>
            <person name="Gujja S."/>
            <person name="Heilman E.R."/>
            <person name="Heiman D."/>
            <person name="Hepburn T."/>
            <person name="Howarth C."/>
            <person name="Jen D."/>
            <person name="Larson L."/>
            <person name="Mehta T."/>
            <person name="Neiman D."/>
            <person name="Pearson M."/>
            <person name="Roberts A."/>
            <person name="Saif S."/>
            <person name="Shea T."/>
            <person name="Shenoy N."/>
            <person name="Sisk P."/>
            <person name="Stolte C."/>
            <person name="Sykes S."/>
            <person name="Walk T."/>
            <person name="White J."/>
            <person name="Yandava C."/>
            <person name="Haas B."/>
            <person name="Nusbaum C."/>
            <person name="Birren B."/>
        </authorList>
    </citation>
    <scope>NUCLEOTIDE SEQUENCE [LARGE SCALE GENOMIC DNA]</scope>
    <source>
        <strain evidence="12">R3-111a-1</strain>
    </source>
</reference>
<dbReference type="AlphaFoldDB" id="J3P0L1"/>
<dbReference type="OrthoDB" id="14970at2759"/>
<keyword evidence="4" id="KW-0276">Fatty acid metabolism</keyword>
<dbReference type="EnsemblFungi" id="EJT77144">
    <property type="protein sequence ID" value="EJT77144"/>
    <property type="gene ID" value="GGTG_07056"/>
</dbReference>
<dbReference type="EMBL" id="GL385397">
    <property type="protein sequence ID" value="EJT77144.1"/>
    <property type="molecule type" value="Genomic_DNA"/>
</dbReference>
<dbReference type="InterPro" id="IPR045002">
    <property type="entry name" value="Ech1-like"/>
</dbReference>
<evidence type="ECO:0000313" key="12">
    <source>
        <dbReference type="Proteomes" id="UP000006039"/>
    </source>
</evidence>
<evidence type="ECO:0000256" key="5">
    <source>
        <dbReference type="ARBA" id="ARBA00022990"/>
    </source>
</evidence>
<comment type="pathway">
    <text evidence="2">Lipid metabolism; fatty acid beta-oxidation.</text>
</comment>
<dbReference type="Pfam" id="PF00378">
    <property type="entry name" value="ECH_1"/>
    <property type="match status" value="1"/>
</dbReference>
<sequence>MNEKLFIWQFKAVSVSVRLVLSFLCILFRIGFLALGFRTCKTKGPNNSNNNNTTTPKYTTMEAYAEFTHFIVTSPSPFVAHVEINRPNKLNSFHEAMWLQLGALFNRLSADPDVRAVVLSGAGNRAFTSGLDVKATSEGLIPQEVVDPARQAVKMRRHIAEFQASISAIEKCEKPVICVLHGICYGLAIDISCCADMRVCASDARLAVKEVDIGIAADIGTLSRLPRVVGSLSWVKDVCLTARVFGPDEAEAVGFVSPGQHRHATKADAVAAATGLAALVAAKSPVAVQGTKELLNHARDHTVEDSLKYTQVWNAGALQTGDVKAALLSGLQKRKPTFEKL</sequence>
<dbReference type="GO" id="GO:0005777">
    <property type="term" value="C:peroxisome"/>
    <property type="evidence" value="ECO:0007669"/>
    <property type="project" value="UniProtKB-SubCell"/>
</dbReference>
<dbReference type="GO" id="GO:0006635">
    <property type="term" value="P:fatty acid beta-oxidation"/>
    <property type="evidence" value="ECO:0007669"/>
    <property type="project" value="UniProtKB-UniPathway"/>
</dbReference>
<protein>
    <submittedName>
        <fullName evidence="10">Delta(3,5)-Delta(2,4)-dienoyl-CoA isomerase</fullName>
    </submittedName>
</protein>
<evidence type="ECO:0000256" key="8">
    <source>
        <dbReference type="ARBA" id="ARBA00023235"/>
    </source>
</evidence>
<keyword evidence="7" id="KW-0576">Peroxisome</keyword>
<dbReference type="FunFam" id="3.90.226.10:FF:000024">
    <property type="entry name" value="Delta3,5-delta2,4-dienoyl-CoA isomerase"/>
    <property type="match status" value="1"/>
</dbReference>
<evidence type="ECO:0000256" key="9">
    <source>
        <dbReference type="SAM" id="Phobius"/>
    </source>
</evidence>
<dbReference type="RefSeq" id="XP_009223144.1">
    <property type="nucleotide sequence ID" value="XM_009224880.1"/>
</dbReference>
<dbReference type="PANTHER" id="PTHR43149">
    <property type="entry name" value="ENOYL-COA HYDRATASE"/>
    <property type="match status" value="1"/>
</dbReference>
<feature type="transmembrane region" description="Helical" evidence="9">
    <location>
        <begin position="12"/>
        <end position="37"/>
    </location>
</feature>
<evidence type="ECO:0000256" key="6">
    <source>
        <dbReference type="ARBA" id="ARBA00023098"/>
    </source>
</evidence>
<evidence type="ECO:0000256" key="2">
    <source>
        <dbReference type="ARBA" id="ARBA00005005"/>
    </source>
</evidence>
<dbReference type="InterPro" id="IPR029045">
    <property type="entry name" value="ClpP/crotonase-like_dom_sf"/>
</dbReference>
<evidence type="ECO:0000313" key="10">
    <source>
        <dbReference type="EMBL" id="EJT77144.1"/>
    </source>
</evidence>
<dbReference type="InterPro" id="IPR001753">
    <property type="entry name" value="Enoyl-CoA_hydra/iso"/>
</dbReference>
<dbReference type="GO" id="GO:0051750">
    <property type="term" value="F:delta(3,5)-delta(2,4)-dienoyl-CoA isomerase activity"/>
    <property type="evidence" value="ECO:0007669"/>
    <property type="project" value="TreeGrafter"/>
</dbReference>
<gene>
    <name evidence="11" type="primary">20347514</name>
    <name evidence="10" type="ORF">GGTG_07056</name>
</gene>
<reference evidence="11" key="5">
    <citation type="submission" date="2018-04" db="UniProtKB">
        <authorList>
            <consortium name="EnsemblFungi"/>
        </authorList>
    </citation>
    <scope>IDENTIFICATION</scope>
    <source>
        <strain evidence="11">R3-111a-1</strain>
    </source>
</reference>
<evidence type="ECO:0000256" key="3">
    <source>
        <dbReference type="ARBA" id="ARBA00005254"/>
    </source>
</evidence>
<dbReference type="FunFam" id="1.10.12.10:FF:000004">
    <property type="entry name" value="Delta3,5-delta2,4-dienoyl-CoA isomerase"/>
    <property type="match status" value="1"/>
</dbReference>
<evidence type="ECO:0000256" key="1">
    <source>
        <dbReference type="ARBA" id="ARBA00004275"/>
    </source>
</evidence>
<dbReference type="SUPFAM" id="SSF52096">
    <property type="entry name" value="ClpP/crotonase"/>
    <property type="match status" value="1"/>
</dbReference>
<keyword evidence="9" id="KW-1133">Transmembrane helix</keyword>
<keyword evidence="5" id="KW-0007">Acetylation</keyword>
<comment type="similarity">
    <text evidence="3">Belongs to the enoyl-CoA hydratase/isomerase family.</text>
</comment>
<dbReference type="Proteomes" id="UP000006039">
    <property type="component" value="Unassembled WGS sequence"/>
</dbReference>
<keyword evidence="9" id="KW-0812">Transmembrane</keyword>
<reference evidence="10" key="2">
    <citation type="submission" date="2010-07" db="EMBL/GenBank/DDBJ databases">
        <authorList>
            <consortium name="The Broad Institute Genome Sequencing Platform"/>
            <consortium name="Broad Institute Genome Sequencing Center for Infectious Disease"/>
            <person name="Ma L.-J."/>
            <person name="Dead R."/>
            <person name="Young S."/>
            <person name="Zeng Q."/>
            <person name="Koehrsen M."/>
            <person name="Alvarado L."/>
            <person name="Berlin A."/>
            <person name="Chapman S.B."/>
            <person name="Chen Z."/>
            <person name="Freedman E."/>
            <person name="Gellesch M."/>
            <person name="Goldberg J."/>
            <person name="Griggs A."/>
            <person name="Gujja S."/>
            <person name="Heilman E.R."/>
            <person name="Heiman D."/>
            <person name="Hepburn T."/>
            <person name="Howarth C."/>
            <person name="Jen D."/>
            <person name="Larson L."/>
            <person name="Mehta T."/>
            <person name="Neiman D."/>
            <person name="Pearson M."/>
            <person name="Roberts A."/>
            <person name="Saif S."/>
            <person name="Shea T."/>
            <person name="Shenoy N."/>
            <person name="Sisk P."/>
            <person name="Stolte C."/>
            <person name="Sykes S."/>
            <person name="Walk T."/>
            <person name="White J."/>
            <person name="Yandava C."/>
            <person name="Haas B."/>
            <person name="Nusbaum C."/>
            <person name="Birren B."/>
        </authorList>
    </citation>
    <scope>NUCLEOTIDE SEQUENCE</scope>
    <source>
        <strain evidence="10">R3-111a-1</strain>
    </source>
</reference>
<dbReference type="VEuPathDB" id="FungiDB:GGTG_07056"/>
<reference evidence="11" key="4">
    <citation type="journal article" date="2015" name="G3 (Bethesda)">
        <title>Genome sequences of three phytopathogenic species of the Magnaporthaceae family of fungi.</title>
        <authorList>
            <person name="Okagaki L.H."/>
            <person name="Nunes C.C."/>
            <person name="Sailsbery J."/>
            <person name="Clay B."/>
            <person name="Brown D."/>
            <person name="John T."/>
            <person name="Oh Y."/>
            <person name="Young N."/>
            <person name="Fitzgerald M."/>
            <person name="Haas B.J."/>
            <person name="Zeng Q."/>
            <person name="Young S."/>
            <person name="Adiconis X."/>
            <person name="Fan L."/>
            <person name="Levin J.Z."/>
            <person name="Mitchell T.K."/>
            <person name="Okubara P.A."/>
            <person name="Farman M.L."/>
            <person name="Kohn L.M."/>
            <person name="Birren B."/>
            <person name="Ma L.-J."/>
            <person name="Dean R.A."/>
        </authorList>
    </citation>
    <scope>NUCLEOTIDE SEQUENCE</scope>
    <source>
        <strain evidence="11">R3-111a-1</strain>
    </source>
</reference>
<evidence type="ECO:0000313" key="11">
    <source>
        <dbReference type="EnsemblFungi" id="EJT77144"/>
    </source>
</evidence>
<keyword evidence="6" id="KW-0443">Lipid metabolism</keyword>
<accession>J3P0L1</accession>
<dbReference type="STRING" id="644352.J3P0L1"/>
<evidence type="ECO:0000256" key="4">
    <source>
        <dbReference type="ARBA" id="ARBA00022832"/>
    </source>
</evidence>
<dbReference type="GeneID" id="20347514"/>
<keyword evidence="9" id="KW-0472">Membrane</keyword>
<dbReference type="Gene3D" id="3.90.226.10">
    <property type="entry name" value="2-enoyl-CoA Hydratase, Chain A, domain 1"/>
    <property type="match status" value="1"/>
</dbReference>
<reference evidence="10" key="3">
    <citation type="submission" date="2010-09" db="EMBL/GenBank/DDBJ databases">
        <title>Annotation of Gaeumannomyces graminis var. tritici R3-111a-1.</title>
        <authorList>
            <consortium name="The Broad Institute Genome Sequencing Platform"/>
            <person name="Ma L.-J."/>
            <person name="Dead R."/>
            <person name="Young S.K."/>
            <person name="Zeng Q."/>
            <person name="Gargeya S."/>
            <person name="Fitzgerald M."/>
            <person name="Haas B."/>
            <person name="Abouelleil A."/>
            <person name="Alvarado L."/>
            <person name="Arachchi H.M."/>
            <person name="Berlin A."/>
            <person name="Brown A."/>
            <person name="Chapman S.B."/>
            <person name="Chen Z."/>
            <person name="Dunbar C."/>
            <person name="Freedman E."/>
            <person name="Gearin G."/>
            <person name="Gellesch M."/>
            <person name="Goldberg J."/>
            <person name="Griggs A."/>
            <person name="Gujja S."/>
            <person name="Heiman D."/>
            <person name="Howarth C."/>
            <person name="Larson L."/>
            <person name="Lui A."/>
            <person name="MacDonald P.J.P."/>
            <person name="Mehta T."/>
            <person name="Montmayeur A."/>
            <person name="Murphy C."/>
            <person name="Neiman D."/>
            <person name="Pearson M."/>
            <person name="Priest M."/>
            <person name="Roberts A."/>
            <person name="Saif S."/>
            <person name="Shea T."/>
            <person name="Shenoy N."/>
            <person name="Sisk P."/>
            <person name="Stolte C."/>
            <person name="Sykes S."/>
            <person name="Yandava C."/>
            <person name="Wortman J."/>
            <person name="Nusbaum C."/>
            <person name="Birren B."/>
        </authorList>
    </citation>
    <scope>NUCLEOTIDE SEQUENCE</scope>
    <source>
        <strain evidence="10">R3-111a-1</strain>
    </source>
</reference>
<keyword evidence="8 10" id="KW-0413">Isomerase</keyword>
<keyword evidence="12" id="KW-1185">Reference proteome</keyword>
<dbReference type="GO" id="GO:0005739">
    <property type="term" value="C:mitochondrion"/>
    <property type="evidence" value="ECO:0007669"/>
    <property type="project" value="TreeGrafter"/>
</dbReference>
<dbReference type="InterPro" id="IPR014748">
    <property type="entry name" value="Enoyl-CoA_hydra_C"/>
</dbReference>
<name>J3P0L1_GAET3</name>
<dbReference type="HOGENOM" id="CLU_009834_7_0_1"/>
<organism evidence="10">
    <name type="scientific">Gaeumannomyces tritici (strain R3-111a-1)</name>
    <name type="common">Wheat and barley take-all root rot fungus</name>
    <name type="synonym">Gaeumannomyces graminis var. tritici</name>
    <dbReference type="NCBI Taxonomy" id="644352"/>
    <lineage>
        <taxon>Eukaryota</taxon>
        <taxon>Fungi</taxon>
        <taxon>Dikarya</taxon>
        <taxon>Ascomycota</taxon>
        <taxon>Pezizomycotina</taxon>
        <taxon>Sordariomycetes</taxon>
        <taxon>Sordariomycetidae</taxon>
        <taxon>Magnaporthales</taxon>
        <taxon>Magnaporthaceae</taxon>
        <taxon>Gaeumannomyces</taxon>
    </lineage>
</organism>
<dbReference type="eggNOG" id="KOG1681">
    <property type="taxonomic scope" value="Eukaryota"/>
</dbReference>
<proteinExistence type="inferred from homology"/>
<evidence type="ECO:0000256" key="7">
    <source>
        <dbReference type="ARBA" id="ARBA00023140"/>
    </source>
</evidence>
<dbReference type="Gene3D" id="1.10.12.10">
    <property type="entry name" value="Lyase 2-enoyl-coa Hydratase, Chain A, domain 2"/>
    <property type="match status" value="1"/>
</dbReference>
<dbReference type="CDD" id="cd06558">
    <property type="entry name" value="crotonase-like"/>
    <property type="match status" value="1"/>
</dbReference>
<dbReference type="PANTHER" id="PTHR43149:SF1">
    <property type="entry name" value="DELTA(3,5)-DELTA(2,4)-DIENOYL-COA ISOMERASE, MITOCHONDRIAL"/>
    <property type="match status" value="1"/>
</dbReference>